<dbReference type="PROSITE" id="PS00018">
    <property type="entry name" value="EF_HAND_1"/>
    <property type="match status" value="1"/>
</dbReference>
<gene>
    <name evidence="2" type="ORF">GCM10022419_095660</name>
</gene>
<organism evidence="2 3">
    <name type="scientific">Nonomuraea rosea</name>
    <dbReference type="NCBI Taxonomy" id="638574"/>
    <lineage>
        <taxon>Bacteria</taxon>
        <taxon>Bacillati</taxon>
        <taxon>Actinomycetota</taxon>
        <taxon>Actinomycetes</taxon>
        <taxon>Streptosporangiales</taxon>
        <taxon>Streptosporangiaceae</taxon>
        <taxon>Nonomuraea</taxon>
    </lineage>
</organism>
<evidence type="ECO:0000313" key="3">
    <source>
        <dbReference type="Proteomes" id="UP001500630"/>
    </source>
</evidence>
<dbReference type="InterPro" id="IPR018247">
    <property type="entry name" value="EF_Hand_1_Ca_BS"/>
</dbReference>
<name>A0ABP6Z8H6_9ACTN</name>
<comment type="caution">
    <text evidence="2">The sequence shown here is derived from an EMBL/GenBank/DDBJ whole genome shotgun (WGS) entry which is preliminary data.</text>
</comment>
<dbReference type="InterPro" id="IPR011992">
    <property type="entry name" value="EF-hand-dom_pair"/>
</dbReference>
<feature type="domain" description="EF-hand" evidence="1">
    <location>
        <begin position="105"/>
        <end position="140"/>
    </location>
</feature>
<dbReference type="InterPro" id="IPR002048">
    <property type="entry name" value="EF_hand_dom"/>
</dbReference>
<proteinExistence type="predicted"/>
<keyword evidence="3" id="KW-1185">Reference proteome</keyword>
<protein>
    <recommendedName>
        <fullName evidence="1">EF-hand domain-containing protein</fullName>
    </recommendedName>
</protein>
<dbReference type="EMBL" id="BAABDQ010000032">
    <property type="protein sequence ID" value="GAA3597299.1"/>
    <property type="molecule type" value="Genomic_DNA"/>
</dbReference>
<feature type="domain" description="EF-hand" evidence="1">
    <location>
        <begin position="7"/>
        <end position="42"/>
    </location>
</feature>
<sequence length="188" mass="20608">MPEDHPSRLARLRTRFSLLDSDGDGRLQVEDFGLLAQRVIDALAASPARFPRPDPHLISAKATDLLQGCRIYWQGLVTMTGSGDGVVTFEDYAAAIPDDAHFDHYAQPYVRALASLADWNEDGQVERADFLACMTAIGFAEPHVERIYAELSFDGAIATEAWKAAIRDFYLSATADTPGQLLVGHRSA</sequence>
<reference evidence="3" key="1">
    <citation type="journal article" date="2019" name="Int. J. Syst. Evol. Microbiol.">
        <title>The Global Catalogue of Microorganisms (GCM) 10K type strain sequencing project: providing services to taxonomists for standard genome sequencing and annotation.</title>
        <authorList>
            <consortium name="The Broad Institute Genomics Platform"/>
            <consortium name="The Broad Institute Genome Sequencing Center for Infectious Disease"/>
            <person name="Wu L."/>
            <person name="Ma J."/>
        </authorList>
    </citation>
    <scope>NUCLEOTIDE SEQUENCE [LARGE SCALE GENOMIC DNA]</scope>
    <source>
        <strain evidence="3">JCM 17326</strain>
    </source>
</reference>
<evidence type="ECO:0000259" key="1">
    <source>
        <dbReference type="PROSITE" id="PS50222"/>
    </source>
</evidence>
<evidence type="ECO:0000313" key="2">
    <source>
        <dbReference type="EMBL" id="GAA3597299.1"/>
    </source>
</evidence>
<dbReference type="Proteomes" id="UP001500630">
    <property type="component" value="Unassembled WGS sequence"/>
</dbReference>
<accession>A0ABP6Z8H6</accession>
<dbReference type="SMART" id="SM00054">
    <property type="entry name" value="EFh"/>
    <property type="match status" value="2"/>
</dbReference>
<dbReference type="PROSITE" id="PS50222">
    <property type="entry name" value="EF_HAND_2"/>
    <property type="match status" value="2"/>
</dbReference>
<dbReference type="Gene3D" id="1.10.238.10">
    <property type="entry name" value="EF-hand"/>
    <property type="match status" value="1"/>
</dbReference>
<dbReference type="SUPFAM" id="SSF47473">
    <property type="entry name" value="EF-hand"/>
    <property type="match status" value="1"/>
</dbReference>
<dbReference type="RefSeq" id="WP_345572654.1">
    <property type="nucleotide sequence ID" value="NZ_BAABDQ010000032.1"/>
</dbReference>